<name>A0ABN8ZL22_RANTA</name>
<reference evidence="1" key="1">
    <citation type="submission" date="2023-04" db="EMBL/GenBank/DDBJ databases">
        <authorList>
            <consortium name="ELIXIR-Norway"/>
        </authorList>
    </citation>
    <scope>NUCLEOTIDE SEQUENCE [LARGE SCALE GENOMIC DNA]</scope>
</reference>
<sequence length="100" mass="11232">MKTRPQFRIQTQTILPFFLNRGLFGSTFILSNVCALMELTWCQESSERHGNKVCVQRELWKNVASSLSNLSGSISVCSMFLLAISAPNLSTRTQEMEAEA</sequence>
<dbReference type="EMBL" id="OX459940">
    <property type="protein sequence ID" value="CAI9174193.1"/>
    <property type="molecule type" value="Genomic_DNA"/>
</dbReference>
<dbReference type="Proteomes" id="UP001176941">
    <property type="component" value="Chromosome 4"/>
</dbReference>
<proteinExistence type="predicted"/>
<keyword evidence="2" id="KW-1185">Reference proteome</keyword>
<protein>
    <submittedName>
        <fullName evidence="1">Uncharacterized protein</fullName>
    </submittedName>
</protein>
<accession>A0ABN8ZL22</accession>
<evidence type="ECO:0000313" key="2">
    <source>
        <dbReference type="Proteomes" id="UP001176941"/>
    </source>
</evidence>
<evidence type="ECO:0000313" key="1">
    <source>
        <dbReference type="EMBL" id="CAI9174193.1"/>
    </source>
</evidence>
<organism evidence="1 2">
    <name type="scientific">Rangifer tarandus platyrhynchus</name>
    <name type="common">Svalbard reindeer</name>
    <dbReference type="NCBI Taxonomy" id="3082113"/>
    <lineage>
        <taxon>Eukaryota</taxon>
        <taxon>Metazoa</taxon>
        <taxon>Chordata</taxon>
        <taxon>Craniata</taxon>
        <taxon>Vertebrata</taxon>
        <taxon>Euteleostomi</taxon>
        <taxon>Mammalia</taxon>
        <taxon>Eutheria</taxon>
        <taxon>Laurasiatheria</taxon>
        <taxon>Artiodactyla</taxon>
        <taxon>Ruminantia</taxon>
        <taxon>Pecora</taxon>
        <taxon>Cervidae</taxon>
        <taxon>Odocoileinae</taxon>
        <taxon>Rangifer</taxon>
    </lineage>
</organism>
<gene>
    <name evidence="1" type="ORF">MRATA1EN1_LOCUS23155</name>
</gene>